<dbReference type="OrthoDB" id="1745945at2759"/>
<comment type="caution">
    <text evidence="2">The sequence shown here is derived from an EMBL/GenBank/DDBJ whole genome shotgun (WGS) entry which is preliminary data.</text>
</comment>
<organism evidence="2 3">
    <name type="scientific">Gossypium stocksii</name>
    <dbReference type="NCBI Taxonomy" id="47602"/>
    <lineage>
        <taxon>Eukaryota</taxon>
        <taxon>Viridiplantae</taxon>
        <taxon>Streptophyta</taxon>
        <taxon>Embryophyta</taxon>
        <taxon>Tracheophyta</taxon>
        <taxon>Spermatophyta</taxon>
        <taxon>Magnoliopsida</taxon>
        <taxon>eudicotyledons</taxon>
        <taxon>Gunneridae</taxon>
        <taxon>Pentapetalae</taxon>
        <taxon>rosids</taxon>
        <taxon>malvids</taxon>
        <taxon>Malvales</taxon>
        <taxon>Malvaceae</taxon>
        <taxon>Malvoideae</taxon>
        <taxon>Gossypium</taxon>
    </lineage>
</organism>
<dbReference type="PANTHER" id="PTHR12601">
    <property type="entry name" value="EUKARYOTIC TRANSLATION INITIATION FACTOR 3 SUBUNIT EIF-3"/>
    <property type="match status" value="1"/>
</dbReference>
<reference evidence="2 3" key="1">
    <citation type="journal article" date="2021" name="Plant Biotechnol. J.">
        <title>Multi-omics assisted identification of the key and species-specific regulatory components of drought-tolerant mechanisms in Gossypium stocksii.</title>
        <authorList>
            <person name="Yu D."/>
            <person name="Ke L."/>
            <person name="Zhang D."/>
            <person name="Wu Y."/>
            <person name="Sun Y."/>
            <person name="Mei J."/>
            <person name="Sun J."/>
            <person name="Sun Y."/>
        </authorList>
    </citation>
    <scope>NUCLEOTIDE SEQUENCE [LARGE SCALE GENOMIC DNA]</scope>
    <source>
        <strain evidence="3">cv. E1</strain>
        <tissue evidence="2">Leaf</tissue>
    </source>
</reference>
<feature type="domain" description="Clu" evidence="1">
    <location>
        <begin position="1"/>
        <end position="138"/>
    </location>
</feature>
<dbReference type="EMBL" id="JAIQCV010000009">
    <property type="protein sequence ID" value="KAH1063669.1"/>
    <property type="molecule type" value="Genomic_DNA"/>
</dbReference>
<name>A0A9D3ZS75_9ROSI</name>
<accession>A0A9D3ZS75</accession>
<dbReference type="Proteomes" id="UP000828251">
    <property type="component" value="Unassembled WGS sequence"/>
</dbReference>
<dbReference type="InterPro" id="IPR027523">
    <property type="entry name" value="CLU_prot"/>
</dbReference>
<dbReference type="GO" id="GO:0005737">
    <property type="term" value="C:cytoplasm"/>
    <property type="evidence" value="ECO:0007669"/>
    <property type="project" value="TreeGrafter"/>
</dbReference>
<evidence type="ECO:0000313" key="3">
    <source>
        <dbReference type="Proteomes" id="UP000828251"/>
    </source>
</evidence>
<protein>
    <recommendedName>
        <fullName evidence="1">Clu domain-containing protein</fullName>
    </recommendedName>
</protein>
<proteinExistence type="predicted"/>
<dbReference type="PANTHER" id="PTHR12601:SF39">
    <property type="entry name" value="PROTEIN REDUCED CHLOROPLAST COVERAGE 2"/>
    <property type="match status" value="1"/>
</dbReference>
<keyword evidence="3" id="KW-1185">Reference proteome</keyword>
<dbReference type="AlphaFoldDB" id="A0A9D3ZS75"/>
<sequence length="138" mass="15133">MPCKITEERQIRDRKAFLLHSLFVDISVFKAIAAIKNIIEINQNALNGPSTSILHEEKVGDLIIKVTRDVPDASVKLDCKNEGSQVLGMPQEELVRRNLLKGITADESATVHDTSTLGVVVVRHCGYTAVVKVSAEVN</sequence>
<dbReference type="PROSITE" id="PS51823">
    <property type="entry name" value="CLU"/>
    <property type="match status" value="1"/>
</dbReference>
<dbReference type="InterPro" id="IPR025697">
    <property type="entry name" value="CLU_dom"/>
</dbReference>
<gene>
    <name evidence="2" type="ORF">J1N35_028656</name>
</gene>
<evidence type="ECO:0000259" key="1">
    <source>
        <dbReference type="PROSITE" id="PS51823"/>
    </source>
</evidence>
<evidence type="ECO:0000313" key="2">
    <source>
        <dbReference type="EMBL" id="KAH1063669.1"/>
    </source>
</evidence>